<dbReference type="Gene3D" id="2.40.70.10">
    <property type="entry name" value="Acid Proteases"/>
    <property type="match status" value="1"/>
</dbReference>
<reference evidence="7" key="1">
    <citation type="journal article" date="2013" name="Science">
        <title>The Amborella genome and the evolution of flowering plants.</title>
        <authorList>
            <consortium name="Amborella Genome Project"/>
        </authorList>
    </citation>
    <scope>NUCLEOTIDE SEQUENCE [LARGE SCALE GENOMIC DNA]</scope>
</reference>
<evidence type="ECO:0000313" key="7">
    <source>
        <dbReference type="Proteomes" id="UP000017836"/>
    </source>
</evidence>
<feature type="domain" description="Xylanase inhibitor N-terminal" evidence="5">
    <location>
        <begin position="4"/>
        <end position="151"/>
    </location>
</feature>
<organism evidence="6 7">
    <name type="scientific">Amborella trichopoda</name>
    <dbReference type="NCBI Taxonomy" id="13333"/>
    <lineage>
        <taxon>Eukaryota</taxon>
        <taxon>Viridiplantae</taxon>
        <taxon>Streptophyta</taxon>
        <taxon>Embryophyta</taxon>
        <taxon>Tracheophyta</taxon>
        <taxon>Spermatophyta</taxon>
        <taxon>Magnoliopsida</taxon>
        <taxon>Amborellales</taxon>
        <taxon>Amborellaceae</taxon>
        <taxon>Amborella</taxon>
    </lineage>
</organism>
<dbReference type="PANTHER" id="PTHR47967">
    <property type="entry name" value="OS07G0603500 PROTEIN-RELATED"/>
    <property type="match status" value="1"/>
</dbReference>
<dbReference type="GO" id="GO:0006508">
    <property type="term" value="P:proteolysis"/>
    <property type="evidence" value="ECO:0007669"/>
    <property type="project" value="UniProtKB-KW"/>
</dbReference>
<name>U5D3A0_AMBTC</name>
<keyword evidence="2" id="KW-0645">Protease</keyword>
<dbReference type="HOGENOM" id="CLU_1257600_0_0_1"/>
<sequence length="220" mass="24276">MVSKYRMIMDTSSDITWAQWKPCTNCYEQSDPIFYVANSSTYDTLDCVRLLCKMVNLDCVGQCTYSVNYRDGSTSNSVFSMETFSFEDRDSHVGTSTDAGTSTNSTTNDAFGCGHNNHRFHDVGAKMVELGGGLASFFQGFYSGYKFSYYLAVALALTTCDLRSQGPASYLFIDSGTSLTYLPTVVRVRSDSRSPLGSGQASRDSPSQRNSETLLLCKIR</sequence>
<keyword evidence="7" id="KW-1185">Reference proteome</keyword>
<proteinExistence type="inferred from homology"/>
<dbReference type="InterPro" id="IPR051708">
    <property type="entry name" value="Plant_Aspart_Prot_A1"/>
</dbReference>
<dbReference type="eggNOG" id="KOG1339">
    <property type="taxonomic scope" value="Eukaryota"/>
</dbReference>
<dbReference type="AlphaFoldDB" id="U5D3A0"/>
<feature type="region of interest" description="Disordered" evidence="4">
    <location>
        <begin position="191"/>
        <end position="212"/>
    </location>
</feature>
<comment type="similarity">
    <text evidence="1">Belongs to the peptidase A1 family.</text>
</comment>
<dbReference type="InterPro" id="IPR032861">
    <property type="entry name" value="TAXi_N"/>
</dbReference>
<dbReference type="Proteomes" id="UP000017836">
    <property type="component" value="Unassembled WGS sequence"/>
</dbReference>
<dbReference type="GO" id="GO:0008233">
    <property type="term" value="F:peptidase activity"/>
    <property type="evidence" value="ECO:0007669"/>
    <property type="project" value="UniProtKB-KW"/>
</dbReference>
<evidence type="ECO:0000256" key="3">
    <source>
        <dbReference type="ARBA" id="ARBA00022801"/>
    </source>
</evidence>
<dbReference type="EMBL" id="KI392405">
    <property type="protein sequence ID" value="ERN16904.1"/>
    <property type="molecule type" value="Genomic_DNA"/>
</dbReference>
<dbReference type="Gramene" id="ERN16904">
    <property type="protein sequence ID" value="ERN16904"/>
    <property type="gene ID" value="AMTR_s00057p00166390"/>
</dbReference>
<evidence type="ECO:0000256" key="4">
    <source>
        <dbReference type="SAM" id="MobiDB-lite"/>
    </source>
</evidence>
<keyword evidence="3" id="KW-0378">Hydrolase</keyword>
<evidence type="ECO:0000313" key="6">
    <source>
        <dbReference type="EMBL" id="ERN16904.1"/>
    </source>
</evidence>
<feature type="compositionally biased region" description="Polar residues" evidence="4">
    <location>
        <begin position="193"/>
        <end position="212"/>
    </location>
</feature>
<evidence type="ECO:0000259" key="5">
    <source>
        <dbReference type="Pfam" id="PF14543"/>
    </source>
</evidence>
<protein>
    <recommendedName>
        <fullName evidence="5">Xylanase inhibitor N-terminal domain-containing protein</fullName>
    </recommendedName>
</protein>
<dbReference type="PANTHER" id="PTHR47967:SF128">
    <property type="entry name" value="ASPARTIC PROTEINASE CDR1-LIKE"/>
    <property type="match status" value="1"/>
</dbReference>
<gene>
    <name evidence="6" type="ORF">AMTR_s00057p00166390</name>
</gene>
<dbReference type="SUPFAM" id="SSF50630">
    <property type="entry name" value="Acid proteases"/>
    <property type="match status" value="1"/>
</dbReference>
<evidence type="ECO:0000256" key="1">
    <source>
        <dbReference type="ARBA" id="ARBA00007447"/>
    </source>
</evidence>
<evidence type="ECO:0000256" key="2">
    <source>
        <dbReference type="ARBA" id="ARBA00022670"/>
    </source>
</evidence>
<dbReference type="Pfam" id="PF14543">
    <property type="entry name" value="TAXi_N"/>
    <property type="match status" value="1"/>
</dbReference>
<dbReference type="InterPro" id="IPR021109">
    <property type="entry name" value="Peptidase_aspartic_dom_sf"/>
</dbReference>
<accession>U5D3A0</accession>